<dbReference type="AlphaFoldDB" id="A0A4Y7SJP9"/>
<keyword evidence="2" id="KW-1185">Reference proteome</keyword>
<name>A0A4Y7SJP9_COPMI</name>
<dbReference type="Proteomes" id="UP000298030">
    <property type="component" value="Unassembled WGS sequence"/>
</dbReference>
<protein>
    <submittedName>
        <fullName evidence="1">Uncharacterized protein</fullName>
    </submittedName>
</protein>
<proteinExistence type="predicted"/>
<organism evidence="1 2">
    <name type="scientific">Coprinellus micaceus</name>
    <name type="common">Glistening ink-cap mushroom</name>
    <name type="synonym">Coprinus micaceus</name>
    <dbReference type="NCBI Taxonomy" id="71717"/>
    <lineage>
        <taxon>Eukaryota</taxon>
        <taxon>Fungi</taxon>
        <taxon>Dikarya</taxon>
        <taxon>Basidiomycota</taxon>
        <taxon>Agaricomycotina</taxon>
        <taxon>Agaricomycetes</taxon>
        <taxon>Agaricomycetidae</taxon>
        <taxon>Agaricales</taxon>
        <taxon>Agaricineae</taxon>
        <taxon>Psathyrellaceae</taxon>
        <taxon>Coprinellus</taxon>
    </lineage>
</organism>
<sequence length="120" mass="13096">MLKSPHLTHLTLHSVPSFLPSTFPGFLTFLRQARQLISLHLNLPYQEPLLWDEVGGKPESLVEIPFMKTFEVISAMYSPLAVVASQSPISGPSTPSPHRGFLPSRWASALCVIAGKTASS</sequence>
<evidence type="ECO:0000313" key="1">
    <source>
        <dbReference type="EMBL" id="TEB21991.1"/>
    </source>
</evidence>
<dbReference type="EMBL" id="QPFP01000099">
    <property type="protein sequence ID" value="TEB21991.1"/>
    <property type="molecule type" value="Genomic_DNA"/>
</dbReference>
<comment type="caution">
    <text evidence="1">The sequence shown here is derived from an EMBL/GenBank/DDBJ whole genome shotgun (WGS) entry which is preliminary data.</text>
</comment>
<accession>A0A4Y7SJP9</accession>
<gene>
    <name evidence="1" type="ORF">FA13DRAFT_1527580</name>
</gene>
<evidence type="ECO:0000313" key="2">
    <source>
        <dbReference type="Proteomes" id="UP000298030"/>
    </source>
</evidence>
<reference evidence="1 2" key="1">
    <citation type="journal article" date="2019" name="Nat. Ecol. Evol.">
        <title>Megaphylogeny resolves global patterns of mushroom evolution.</title>
        <authorList>
            <person name="Varga T."/>
            <person name="Krizsan K."/>
            <person name="Foldi C."/>
            <person name="Dima B."/>
            <person name="Sanchez-Garcia M."/>
            <person name="Sanchez-Ramirez S."/>
            <person name="Szollosi G.J."/>
            <person name="Szarkandi J.G."/>
            <person name="Papp V."/>
            <person name="Albert L."/>
            <person name="Andreopoulos W."/>
            <person name="Angelini C."/>
            <person name="Antonin V."/>
            <person name="Barry K.W."/>
            <person name="Bougher N.L."/>
            <person name="Buchanan P."/>
            <person name="Buyck B."/>
            <person name="Bense V."/>
            <person name="Catcheside P."/>
            <person name="Chovatia M."/>
            <person name="Cooper J."/>
            <person name="Damon W."/>
            <person name="Desjardin D."/>
            <person name="Finy P."/>
            <person name="Geml J."/>
            <person name="Haridas S."/>
            <person name="Hughes K."/>
            <person name="Justo A."/>
            <person name="Karasinski D."/>
            <person name="Kautmanova I."/>
            <person name="Kiss B."/>
            <person name="Kocsube S."/>
            <person name="Kotiranta H."/>
            <person name="LaButti K.M."/>
            <person name="Lechner B.E."/>
            <person name="Liimatainen K."/>
            <person name="Lipzen A."/>
            <person name="Lukacs Z."/>
            <person name="Mihaltcheva S."/>
            <person name="Morgado L.N."/>
            <person name="Niskanen T."/>
            <person name="Noordeloos M.E."/>
            <person name="Ohm R.A."/>
            <person name="Ortiz-Santana B."/>
            <person name="Ovrebo C."/>
            <person name="Racz N."/>
            <person name="Riley R."/>
            <person name="Savchenko A."/>
            <person name="Shiryaev A."/>
            <person name="Soop K."/>
            <person name="Spirin V."/>
            <person name="Szebenyi C."/>
            <person name="Tomsovsky M."/>
            <person name="Tulloss R.E."/>
            <person name="Uehling J."/>
            <person name="Grigoriev I.V."/>
            <person name="Vagvolgyi C."/>
            <person name="Papp T."/>
            <person name="Martin F.M."/>
            <person name="Miettinen O."/>
            <person name="Hibbett D.S."/>
            <person name="Nagy L.G."/>
        </authorList>
    </citation>
    <scope>NUCLEOTIDE SEQUENCE [LARGE SCALE GENOMIC DNA]</scope>
    <source>
        <strain evidence="1 2">FP101781</strain>
    </source>
</reference>